<comment type="caution">
    <text evidence="10">The sequence shown here is derived from an EMBL/GenBank/DDBJ whole genome shotgun (WGS) entry which is preliminary data.</text>
</comment>
<dbReference type="InterPro" id="IPR050162">
    <property type="entry name" value="MsrA_MetSO_reductase"/>
</dbReference>
<dbReference type="SUPFAM" id="SSF51316">
    <property type="entry name" value="Mss4-like"/>
    <property type="match status" value="1"/>
</dbReference>
<dbReference type="InterPro" id="IPR011057">
    <property type="entry name" value="Mss4-like_sf"/>
</dbReference>
<organism evidence="10">
    <name type="scientific">Candidatus Berkiella aquae</name>
    <dbReference type="NCBI Taxonomy" id="295108"/>
    <lineage>
        <taxon>Bacteria</taxon>
        <taxon>Pseudomonadati</taxon>
        <taxon>Pseudomonadota</taxon>
        <taxon>Gammaproteobacteria</taxon>
        <taxon>Candidatus Berkiellales</taxon>
        <taxon>Candidatus Berkiellaceae</taxon>
        <taxon>Candidatus Berkiella</taxon>
    </lineage>
</organism>
<dbReference type="EMBL" id="LKAJ01000007">
    <property type="protein sequence ID" value="KRG20944.1"/>
    <property type="molecule type" value="Genomic_DNA"/>
</dbReference>
<proteinExistence type="inferred from homology"/>
<dbReference type="InterPro" id="IPR002569">
    <property type="entry name" value="Met_Sox_Rdtase_MsrA_dom"/>
</dbReference>
<dbReference type="EC" id="1.8.4.11" evidence="8"/>
<dbReference type="PANTHER" id="PTHR42799:SF2">
    <property type="entry name" value="MITOCHONDRIAL PEPTIDE METHIONINE SULFOXIDE REDUCTASE"/>
    <property type="match status" value="1"/>
</dbReference>
<dbReference type="Pfam" id="PF01641">
    <property type="entry name" value="SelR"/>
    <property type="match status" value="1"/>
</dbReference>
<comment type="catalytic activity">
    <reaction evidence="5 8">
        <text>L-methionyl-[protein] + [thioredoxin]-disulfide + H2O = L-methionyl-(S)-S-oxide-[protein] + [thioredoxin]-dithiol</text>
        <dbReference type="Rhea" id="RHEA:14217"/>
        <dbReference type="Rhea" id="RHEA-COMP:10698"/>
        <dbReference type="Rhea" id="RHEA-COMP:10700"/>
        <dbReference type="Rhea" id="RHEA-COMP:12313"/>
        <dbReference type="Rhea" id="RHEA-COMP:12315"/>
        <dbReference type="ChEBI" id="CHEBI:15377"/>
        <dbReference type="ChEBI" id="CHEBI:16044"/>
        <dbReference type="ChEBI" id="CHEBI:29950"/>
        <dbReference type="ChEBI" id="CHEBI:44120"/>
        <dbReference type="ChEBI" id="CHEBI:50058"/>
        <dbReference type="EC" id="1.8.4.11"/>
    </reaction>
</comment>
<dbReference type="Gene3D" id="3.30.1060.10">
    <property type="entry name" value="Peptide methionine sulphoxide reductase MsrA"/>
    <property type="match status" value="1"/>
</dbReference>
<evidence type="ECO:0000256" key="5">
    <source>
        <dbReference type="ARBA" id="ARBA00047806"/>
    </source>
</evidence>
<comment type="function">
    <text evidence="4 8">Has an important function as a repair enzyme for proteins that have been inactivated by oxidation. Catalyzes the reversible oxidation-reduction of methionine sulfoxide in proteins to methionine.</text>
</comment>
<comment type="catalytic activity">
    <reaction evidence="6">
        <text>L-methionyl-[protein] + [thioredoxin]-disulfide + H2O = L-methionyl-(R)-S-oxide-[protein] + [thioredoxin]-dithiol</text>
        <dbReference type="Rhea" id="RHEA:24164"/>
        <dbReference type="Rhea" id="RHEA-COMP:10698"/>
        <dbReference type="Rhea" id="RHEA-COMP:10700"/>
        <dbReference type="Rhea" id="RHEA-COMP:12313"/>
        <dbReference type="Rhea" id="RHEA-COMP:12314"/>
        <dbReference type="ChEBI" id="CHEBI:15377"/>
        <dbReference type="ChEBI" id="CHEBI:16044"/>
        <dbReference type="ChEBI" id="CHEBI:29950"/>
        <dbReference type="ChEBI" id="CHEBI:45764"/>
        <dbReference type="ChEBI" id="CHEBI:50058"/>
        <dbReference type="EC" id="1.8.4.12"/>
    </reaction>
</comment>
<dbReference type="Gene3D" id="2.170.150.20">
    <property type="entry name" value="Peptide methionine sulfoxide reductase"/>
    <property type="match status" value="1"/>
</dbReference>
<keyword evidence="3" id="KW-0511">Multifunctional enzyme</keyword>
<dbReference type="AlphaFoldDB" id="A0A0Q9YK25"/>
<dbReference type="GO" id="GO:0005737">
    <property type="term" value="C:cytoplasm"/>
    <property type="evidence" value="ECO:0007669"/>
    <property type="project" value="TreeGrafter"/>
</dbReference>
<dbReference type="PATRIC" id="fig|1590043.3.peg.1902"/>
<evidence type="ECO:0000256" key="2">
    <source>
        <dbReference type="ARBA" id="ARBA00023002"/>
    </source>
</evidence>
<evidence type="ECO:0000256" key="4">
    <source>
        <dbReference type="ARBA" id="ARBA00024679"/>
    </source>
</evidence>
<dbReference type="Pfam" id="PF01625">
    <property type="entry name" value="PMSR"/>
    <property type="match status" value="1"/>
</dbReference>
<dbReference type="GO" id="GO:0034599">
    <property type="term" value="P:cellular response to oxidative stress"/>
    <property type="evidence" value="ECO:0007669"/>
    <property type="project" value="TreeGrafter"/>
</dbReference>
<comment type="catalytic activity">
    <reaction evidence="7 8">
        <text>[thioredoxin]-disulfide + L-methionine + H2O = L-methionine (S)-S-oxide + [thioredoxin]-dithiol</text>
        <dbReference type="Rhea" id="RHEA:19993"/>
        <dbReference type="Rhea" id="RHEA-COMP:10698"/>
        <dbReference type="Rhea" id="RHEA-COMP:10700"/>
        <dbReference type="ChEBI" id="CHEBI:15377"/>
        <dbReference type="ChEBI" id="CHEBI:29950"/>
        <dbReference type="ChEBI" id="CHEBI:50058"/>
        <dbReference type="ChEBI" id="CHEBI:57844"/>
        <dbReference type="ChEBI" id="CHEBI:58772"/>
        <dbReference type="EC" id="1.8.4.11"/>
    </reaction>
</comment>
<dbReference type="GO" id="GO:0008113">
    <property type="term" value="F:peptide-methionine (S)-S-oxide reductase activity"/>
    <property type="evidence" value="ECO:0007669"/>
    <property type="project" value="UniProtKB-UniRule"/>
</dbReference>
<dbReference type="NCBIfam" id="NF004042">
    <property type="entry name" value="PRK05550.1"/>
    <property type="match status" value="1"/>
</dbReference>
<dbReference type="PANTHER" id="PTHR42799">
    <property type="entry name" value="MITOCHONDRIAL PEPTIDE METHIONINE SULFOXIDE REDUCTASE"/>
    <property type="match status" value="1"/>
</dbReference>
<dbReference type="HAMAP" id="MF_01401">
    <property type="entry name" value="MsrA"/>
    <property type="match status" value="1"/>
</dbReference>
<dbReference type="NCBIfam" id="TIGR00401">
    <property type="entry name" value="msrA"/>
    <property type="match status" value="1"/>
</dbReference>
<evidence type="ECO:0000256" key="6">
    <source>
        <dbReference type="ARBA" id="ARBA00048488"/>
    </source>
</evidence>
<protein>
    <recommendedName>
        <fullName evidence="8">Peptide methionine sulfoxide reductase MsrA</fullName>
        <shortName evidence="8">Protein-methionine-S-oxide reductase</shortName>
        <ecNumber evidence="8">1.8.4.11</ecNumber>
    </recommendedName>
    <alternativeName>
        <fullName evidence="8">Peptide-methionine (S)-S-oxide reductase</fullName>
        <shortName evidence="8">Peptide Met(O) reductase</shortName>
    </alternativeName>
</protein>
<dbReference type="GO" id="GO:0033743">
    <property type="term" value="F:peptide-methionine (R)-S-oxide reductase activity"/>
    <property type="evidence" value="ECO:0007669"/>
    <property type="project" value="UniProtKB-EC"/>
</dbReference>
<dbReference type="SUPFAM" id="SSF55068">
    <property type="entry name" value="Peptide methionine sulfoxide reductase"/>
    <property type="match status" value="1"/>
</dbReference>
<evidence type="ECO:0000256" key="3">
    <source>
        <dbReference type="ARBA" id="ARBA00023268"/>
    </source>
</evidence>
<accession>A0A0Q9YK25</accession>
<dbReference type="InterPro" id="IPR002579">
    <property type="entry name" value="Met_Sox_Rdtase_MsrB_dom"/>
</dbReference>
<dbReference type="NCBIfam" id="TIGR00357">
    <property type="entry name" value="peptide-methionine (R)-S-oxide reductase MsrB"/>
    <property type="match status" value="1"/>
</dbReference>
<dbReference type="PROSITE" id="PS51790">
    <property type="entry name" value="MSRB"/>
    <property type="match status" value="1"/>
</dbReference>
<dbReference type="STRING" id="295108.HT99x_01864"/>
<reference evidence="10" key="1">
    <citation type="submission" date="2015-09" db="EMBL/GenBank/DDBJ databases">
        <title>Draft Genome Sequences of Two Novel Amoeba-resistant Intranuclear Bacteria, Candidatus Berkiella cookevillensis and Candidatus Berkiella aquae.</title>
        <authorList>
            <person name="Mehari Y.T."/>
            <person name="Arivett B.A."/>
            <person name="Farone A.L."/>
            <person name="Gunderson J.H."/>
            <person name="Farone M.B."/>
        </authorList>
    </citation>
    <scope>NUCLEOTIDE SEQUENCE [LARGE SCALE GENOMIC DNA]</scope>
    <source>
        <strain evidence="10">HT99</strain>
    </source>
</reference>
<evidence type="ECO:0000313" key="10">
    <source>
        <dbReference type="EMBL" id="KRG20944.1"/>
    </source>
</evidence>
<evidence type="ECO:0000256" key="8">
    <source>
        <dbReference type="HAMAP-Rule" id="MF_01401"/>
    </source>
</evidence>
<comment type="similarity">
    <text evidence="1 8">Belongs to the MsrA Met sulfoxide reductase family.</text>
</comment>
<keyword evidence="2 8" id="KW-0560">Oxidoreductase</keyword>
<gene>
    <name evidence="8 10" type="primary">msrA</name>
    <name evidence="10" type="ORF">HT99x_01864</name>
</gene>
<dbReference type="GO" id="GO:0033744">
    <property type="term" value="F:L-methionine:thioredoxin-disulfide S-oxidoreductase activity"/>
    <property type="evidence" value="ECO:0007669"/>
    <property type="project" value="RHEA"/>
</dbReference>
<sequence length="309" mass="35108">MTTMGSQIMSTNNNIENKQRFKAASLPEVVLAVVKNKGTEYPFTGEYNDVDEKGTYLCRLCGLALFRAEHKFHSGCGWPSFDNELPNAVSRLKDADGKRTEILCARCNAHLGHVFLGEGLTKQNLRHCVNSLSLDFVADEVVTDSAEAIFACGCFWGVEYYFKRLPGVLKTEVGYSGGHLKQPTYEEICQGTTGHVEAIRVLYDPNRLSYQQLCQFFFEIHDFSQKDGQGPDLGEQYLSVAFYYDDDQKQVAENVIKELQAMDYLVATTLKPVSPFWPAERYHQDYYQKTGKQPYCHRYDPLFSKSVTK</sequence>
<evidence type="ECO:0000259" key="9">
    <source>
        <dbReference type="PROSITE" id="PS51790"/>
    </source>
</evidence>
<dbReference type="InterPro" id="IPR036509">
    <property type="entry name" value="Met_Sox_Rdtase_MsrA_sf"/>
</dbReference>
<feature type="active site" evidence="8">
    <location>
        <position position="154"/>
    </location>
</feature>
<evidence type="ECO:0000256" key="1">
    <source>
        <dbReference type="ARBA" id="ARBA00005591"/>
    </source>
</evidence>
<name>A0A0Q9YK25_9GAMM</name>
<feature type="domain" description="MsrB" evidence="9">
    <location>
        <begin position="19"/>
        <end position="139"/>
    </location>
</feature>
<evidence type="ECO:0000256" key="7">
    <source>
        <dbReference type="ARBA" id="ARBA00048782"/>
    </source>
</evidence>